<evidence type="ECO:0000313" key="2">
    <source>
        <dbReference type="Proteomes" id="UP000198779"/>
    </source>
</evidence>
<dbReference type="EMBL" id="FNCQ01000039">
    <property type="protein sequence ID" value="SDH46950.1"/>
    <property type="molecule type" value="Genomic_DNA"/>
</dbReference>
<evidence type="ECO:0000313" key="1">
    <source>
        <dbReference type="EMBL" id="SDH46950.1"/>
    </source>
</evidence>
<proteinExistence type="predicted"/>
<sequence length="52" mass="6336">MNSLTLVDFKDKEALIRELFCSVKRRKQVEPRCAERWHLRDDEQFDLLASLW</sequence>
<organism evidence="1 2">
    <name type="scientific">Prevotella communis</name>
    <dbReference type="NCBI Taxonomy" id="2913614"/>
    <lineage>
        <taxon>Bacteria</taxon>
        <taxon>Pseudomonadati</taxon>
        <taxon>Bacteroidota</taxon>
        <taxon>Bacteroidia</taxon>
        <taxon>Bacteroidales</taxon>
        <taxon>Prevotellaceae</taxon>
        <taxon>Prevotella</taxon>
    </lineage>
</organism>
<name>A0A1G8CPZ6_9BACT</name>
<accession>A0A1G8CPZ6</accession>
<gene>
    <name evidence="1" type="ORF">SAMN04487901_1391</name>
</gene>
<protein>
    <submittedName>
        <fullName evidence="1">Uncharacterized protein</fullName>
    </submittedName>
</protein>
<dbReference type="Proteomes" id="UP000198779">
    <property type="component" value="Unassembled WGS sequence"/>
</dbReference>
<reference evidence="2" key="1">
    <citation type="submission" date="2016-10" db="EMBL/GenBank/DDBJ databases">
        <authorList>
            <person name="Varghese N."/>
            <person name="Submissions S."/>
        </authorList>
    </citation>
    <scope>NUCLEOTIDE SEQUENCE [LARGE SCALE GENOMIC DNA]</scope>
    <source>
        <strain evidence="2">BP1-148</strain>
    </source>
</reference>
<dbReference type="STRING" id="645274.SAMN04487901_1391"/>
<keyword evidence="2" id="KW-1185">Reference proteome</keyword>
<dbReference type="AlphaFoldDB" id="A0A1G8CPZ6"/>